<sequence>MTCGLFAQIYEVRNPNFTENIWLLLTYICHTNCCDSKVITILQEQEQKISPVLGLYIHVVFIYLIVAPCIYYDLEYDC</sequence>
<keyword evidence="1" id="KW-0812">Transmembrane</keyword>
<evidence type="ECO:0000256" key="1">
    <source>
        <dbReference type="SAM" id="Phobius"/>
    </source>
</evidence>
<reference evidence="2" key="1">
    <citation type="submission" date="2015-12" db="EMBL/GenBank/DDBJ databases">
        <title>Gene expression during late stages of embryo sac development: a critical building block for successful pollen-pistil interactions.</title>
        <authorList>
            <person name="Liu Y."/>
            <person name="Joly V."/>
            <person name="Sabar M."/>
            <person name="Matton D.P."/>
        </authorList>
    </citation>
    <scope>NUCLEOTIDE SEQUENCE</scope>
</reference>
<name>A0A0V0GMI5_SOLCH</name>
<accession>A0A0V0GMI5</accession>
<proteinExistence type="predicted"/>
<keyword evidence="1" id="KW-1133">Transmembrane helix</keyword>
<keyword evidence="1" id="KW-0472">Membrane</keyword>
<organism evidence="2">
    <name type="scientific">Solanum chacoense</name>
    <name type="common">Chaco potato</name>
    <dbReference type="NCBI Taxonomy" id="4108"/>
    <lineage>
        <taxon>Eukaryota</taxon>
        <taxon>Viridiplantae</taxon>
        <taxon>Streptophyta</taxon>
        <taxon>Embryophyta</taxon>
        <taxon>Tracheophyta</taxon>
        <taxon>Spermatophyta</taxon>
        <taxon>Magnoliopsida</taxon>
        <taxon>eudicotyledons</taxon>
        <taxon>Gunneridae</taxon>
        <taxon>Pentapetalae</taxon>
        <taxon>asterids</taxon>
        <taxon>lamiids</taxon>
        <taxon>Solanales</taxon>
        <taxon>Solanaceae</taxon>
        <taxon>Solanoideae</taxon>
        <taxon>Solaneae</taxon>
        <taxon>Solanum</taxon>
    </lineage>
</organism>
<protein>
    <submittedName>
        <fullName evidence="2">Putative ovule protein</fullName>
    </submittedName>
</protein>
<feature type="transmembrane region" description="Helical" evidence="1">
    <location>
        <begin position="55"/>
        <end position="74"/>
    </location>
</feature>
<dbReference type="AlphaFoldDB" id="A0A0V0GMI5"/>
<dbReference type="EMBL" id="GEDG01036028">
    <property type="protein sequence ID" value="JAP08921.1"/>
    <property type="molecule type" value="Transcribed_RNA"/>
</dbReference>
<evidence type="ECO:0000313" key="2">
    <source>
        <dbReference type="EMBL" id="JAP08921.1"/>
    </source>
</evidence>